<dbReference type="RefSeq" id="WP_264514825.1">
    <property type="nucleotide sequence ID" value="NZ_JAPDDR010000008.1"/>
</dbReference>
<dbReference type="Gene3D" id="2.60.120.10">
    <property type="entry name" value="Jelly Rolls"/>
    <property type="match status" value="2"/>
</dbReference>
<sequence length="286" mass="31421">MKKLNFIHQSSGTHWVGDGFPVRSVFSYDRFGKELDPFLLLDYAEPHHFDPTTRRRGVGAHPHRGFETVTLSYQGEVEHRDSSGGGGKIGPGDVQWMTAASGLLHEEYHSEDFARSGGLFEMAQLWVNLPAKHKGAPPRYQTLLKQDIPVVDMPDQAGSVRVIAGEFGGRSGPAMTFTPINLWDIEVKAGKFVRLEVPSGHTTALLVPRGEIMMDGDERAAEGALAVFEREGTELLFQALADSRLLLMSGEPIGEPIVGQGPFVMNTPMEIMEAFRDFQQGAMGTL</sequence>
<dbReference type="InterPro" id="IPR053186">
    <property type="entry name" value="QDO-related"/>
</dbReference>
<dbReference type="InterPro" id="IPR008778">
    <property type="entry name" value="Pirin_C_dom"/>
</dbReference>
<comment type="caution">
    <text evidence="5">The sequence shown here is derived from an EMBL/GenBank/DDBJ whole genome shotgun (WGS) entry which is preliminary data.</text>
</comment>
<dbReference type="CDD" id="cd02909">
    <property type="entry name" value="cupin_pirin_N"/>
    <property type="match status" value="1"/>
</dbReference>
<dbReference type="Proteomes" id="UP001165653">
    <property type="component" value="Unassembled WGS sequence"/>
</dbReference>
<dbReference type="InterPro" id="IPR003829">
    <property type="entry name" value="Pirin_N_dom"/>
</dbReference>
<evidence type="ECO:0000256" key="2">
    <source>
        <dbReference type="RuleBase" id="RU003457"/>
    </source>
</evidence>
<protein>
    <submittedName>
        <fullName evidence="5">Pirin family protein</fullName>
    </submittedName>
</protein>
<organism evidence="5 6">
    <name type="scientific">Luteolibacter rhizosphaerae</name>
    <dbReference type="NCBI Taxonomy" id="2989719"/>
    <lineage>
        <taxon>Bacteria</taxon>
        <taxon>Pseudomonadati</taxon>
        <taxon>Verrucomicrobiota</taxon>
        <taxon>Verrucomicrobiia</taxon>
        <taxon>Verrucomicrobiales</taxon>
        <taxon>Verrucomicrobiaceae</taxon>
        <taxon>Luteolibacter</taxon>
    </lineage>
</organism>
<reference evidence="5" key="1">
    <citation type="submission" date="2022-10" db="EMBL/GenBank/DDBJ databases">
        <title>Luteolibacter sp. GHJ8, whole genome shotgun sequencing project.</title>
        <authorList>
            <person name="Zhao G."/>
            <person name="Shen L."/>
        </authorList>
    </citation>
    <scope>NUCLEOTIDE SEQUENCE</scope>
    <source>
        <strain evidence="5">GHJ8</strain>
    </source>
</reference>
<dbReference type="InterPro" id="IPR011051">
    <property type="entry name" value="RmlC_Cupin_sf"/>
</dbReference>
<evidence type="ECO:0000313" key="5">
    <source>
        <dbReference type="EMBL" id="MCW1915282.1"/>
    </source>
</evidence>
<dbReference type="PIRSF" id="PIRSF006232">
    <property type="entry name" value="Pirin"/>
    <property type="match status" value="1"/>
</dbReference>
<dbReference type="CDD" id="cd02247">
    <property type="entry name" value="cupin_pirin_C"/>
    <property type="match status" value="1"/>
</dbReference>
<evidence type="ECO:0000259" key="4">
    <source>
        <dbReference type="Pfam" id="PF05726"/>
    </source>
</evidence>
<proteinExistence type="inferred from homology"/>
<feature type="domain" description="Pirin C-terminal" evidence="4">
    <location>
        <begin position="183"/>
        <end position="283"/>
    </location>
</feature>
<keyword evidence="6" id="KW-1185">Reference proteome</keyword>
<dbReference type="Pfam" id="PF02678">
    <property type="entry name" value="Pirin"/>
    <property type="match status" value="1"/>
</dbReference>
<dbReference type="PANTHER" id="PTHR43594:SF1">
    <property type="entry name" value="QUERCETIN 2,3-DIOXYGENASE PA2418-RELATED"/>
    <property type="match status" value="1"/>
</dbReference>
<dbReference type="EMBL" id="JAPDDR010000008">
    <property type="protein sequence ID" value="MCW1915282.1"/>
    <property type="molecule type" value="Genomic_DNA"/>
</dbReference>
<feature type="domain" description="Pirin N-terminal" evidence="3">
    <location>
        <begin position="22"/>
        <end position="127"/>
    </location>
</feature>
<evidence type="ECO:0000313" key="6">
    <source>
        <dbReference type="Proteomes" id="UP001165653"/>
    </source>
</evidence>
<dbReference type="InterPro" id="IPR012093">
    <property type="entry name" value="Pirin"/>
</dbReference>
<gene>
    <name evidence="5" type="ORF">OJ996_16980</name>
</gene>
<evidence type="ECO:0000259" key="3">
    <source>
        <dbReference type="Pfam" id="PF02678"/>
    </source>
</evidence>
<dbReference type="Pfam" id="PF05726">
    <property type="entry name" value="Pirin_C"/>
    <property type="match status" value="1"/>
</dbReference>
<dbReference type="PANTHER" id="PTHR43594">
    <property type="entry name" value="QUERCETIN 2,3-DIOXYGENASE"/>
    <property type="match status" value="1"/>
</dbReference>
<dbReference type="InterPro" id="IPR014710">
    <property type="entry name" value="RmlC-like_jellyroll"/>
</dbReference>
<dbReference type="SUPFAM" id="SSF51182">
    <property type="entry name" value="RmlC-like cupins"/>
    <property type="match status" value="1"/>
</dbReference>
<accession>A0ABT3G616</accession>
<name>A0ABT3G616_9BACT</name>
<comment type="similarity">
    <text evidence="1 2">Belongs to the pirin family.</text>
</comment>
<evidence type="ECO:0000256" key="1">
    <source>
        <dbReference type="ARBA" id="ARBA00008416"/>
    </source>
</evidence>